<name>A0A915I6L4_ROMCU</name>
<dbReference type="WBParaSite" id="nRc.2.0.1.t09004-RA">
    <property type="protein sequence ID" value="nRc.2.0.1.t09004-RA"/>
    <property type="gene ID" value="nRc.2.0.1.g09004"/>
</dbReference>
<reference evidence="2" key="1">
    <citation type="submission" date="2022-11" db="UniProtKB">
        <authorList>
            <consortium name="WormBaseParasite"/>
        </authorList>
    </citation>
    <scope>IDENTIFICATION</scope>
</reference>
<evidence type="ECO:0000313" key="2">
    <source>
        <dbReference type="WBParaSite" id="nRc.2.0.1.t09004-RA"/>
    </source>
</evidence>
<proteinExistence type="predicted"/>
<protein>
    <submittedName>
        <fullName evidence="2">Uncharacterized protein</fullName>
    </submittedName>
</protein>
<keyword evidence="1" id="KW-1185">Reference proteome</keyword>
<accession>A0A915I6L4</accession>
<dbReference type="AlphaFoldDB" id="A0A915I6L4"/>
<dbReference type="Proteomes" id="UP000887565">
    <property type="component" value="Unplaced"/>
</dbReference>
<sequence>MPPKGPSKYGSSWAPPTPMHLSTPAPNVPCCLQASSSPLLTSNHFSSLYAAKLKLLMAPSSMPMARLLLPWSPPLVGPLEVTELATPIFLIAQASVSILPNCQQWVTSTVFPPTIITIPDVIVQPLTTNSVALEFPIETVIVNNTNGKCLLLFVNNTQNSIKLRPNQLIAVAKHALEQAKIATDCQVAAAAADCDLTDH</sequence>
<evidence type="ECO:0000313" key="1">
    <source>
        <dbReference type="Proteomes" id="UP000887565"/>
    </source>
</evidence>
<organism evidence="1 2">
    <name type="scientific">Romanomermis culicivorax</name>
    <name type="common">Nematode worm</name>
    <dbReference type="NCBI Taxonomy" id="13658"/>
    <lineage>
        <taxon>Eukaryota</taxon>
        <taxon>Metazoa</taxon>
        <taxon>Ecdysozoa</taxon>
        <taxon>Nematoda</taxon>
        <taxon>Enoplea</taxon>
        <taxon>Dorylaimia</taxon>
        <taxon>Mermithida</taxon>
        <taxon>Mermithoidea</taxon>
        <taxon>Mermithidae</taxon>
        <taxon>Romanomermis</taxon>
    </lineage>
</organism>